<keyword evidence="6" id="KW-0472">Membrane</keyword>
<reference evidence="7" key="2">
    <citation type="submission" date="2025-08" db="UniProtKB">
        <authorList>
            <consortium name="Ensembl"/>
        </authorList>
    </citation>
    <scope>IDENTIFICATION</scope>
</reference>
<keyword evidence="3" id="KW-0812">Transmembrane</keyword>
<dbReference type="GeneTree" id="ENSGT00390000005596"/>
<evidence type="ECO:0000256" key="4">
    <source>
        <dbReference type="ARBA" id="ARBA00022824"/>
    </source>
</evidence>
<dbReference type="Pfam" id="PF07086">
    <property type="entry name" value="Jagunal"/>
    <property type="match status" value="1"/>
</dbReference>
<evidence type="ECO:0000256" key="3">
    <source>
        <dbReference type="ARBA" id="ARBA00022692"/>
    </source>
</evidence>
<dbReference type="Proteomes" id="UP000007635">
    <property type="component" value="Chromosome I"/>
</dbReference>
<reference evidence="7 8" key="1">
    <citation type="journal article" date="2021" name="G3 (Bethesda)">
        <title>Improved contiguity of the threespine stickleback genome using long-read sequencing.</title>
        <authorList>
            <person name="Nath S."/>
            <person name="Shaw D.E."/>
            <person name="White M.A."/>
        </authorList>
    </citation>
    <scope>NUCLEOTIDE SEQUENCE [LARGE SCALE GENOMIC DNA]</scope>
    <source>
        <strain evidence="7 8">Lake Benthic</strain>
    </source>
</reference>
<evidence type="ECO:0000256" key="1">
    <source>
        <dbReference type="ARBA" id="ARBA00004477"/>
    </source>
</evidence>
<evidence type="ECO:0000256" key="6">
    <source>
        <dbReference type="ARBA" id="ARBA00023136"/>
    </source>
</evidence>
<dbReference type="GO" id="GO:0038158">
    <property type="term" value="P:granulocyte colony-stimulating factor signaling pathway"/>
    <property type="evidence" value="ECO:0007669"/>
    <property type="project" value="TreeGrafter"/>
</dbReference>
<keyword evidence="8" id="KW-1185">Reference proteome</keyword>
<dbReference type="PANTHER" id="PTHR20955">
    <property type="entry name" value="PROTEIN JAGUNAL HOMOLOG 1"/>
    <property type="match status" value="1"/>
</dbReference>
<evidence type="ECO:0000256" key="5">
    <source>
        <dbReference type="ARBA" id="ARBA00022989"/>
    </source>
</evidence>
<dbReference type="InterPro" id="IPR009787">
    <property type="entry name" value="Jagunal"/>
</dbReference>
<evidence type="ECO:0000313" key="7">
    <source>
        <dbReference type="Ensembl" id="ENSGACP00000035603.1"/>
    </source>
</evidence>
<dbReference type="GO" id="GO:0007029">
    <property type="term" value="P:endoplasmic reticulum organization"/>
    <property type="evidence" value="ECO:0007669"/>
    <property type="project" value="InterPro"/>
</dbReference>
<dbReference type="GO" id="GO:0016192">
    <property type="term" value="P:vesicle-mediated transport"/>
    <property type="evidence" value="ECO:0007669"/>
    <property type="project" value="TreeGrafter"/>
</dbReference>
<comment type="subcellular location">
    <subcellularLocation>
        <location evidence="1">Endoplasmic reticulum membrane</location>
        <topology evidence="1">Multi-pass membrane protein</topology>
    </subcellularLocation>
</comment>
<keyword evidence="4" id="KW-0256">Endoplasmic reticulum</keyword>
<dbReference type="Ensembl" id="ENSGACT00000080820.1">
    <property type="protein sequence ID" value="ENSGACP00000035603.1"/>
    <property type="gene ID" value="ENSGACG00000014256.2"/>
</dbReference>
<evidence type="ECO:0000256" key="2">
    <source>
        <dbReference type="ARBA" id="ARBA00008462"/>
    </source>
</evidence>
<comment type="similarity">
    <text evidence="2">Belongs to the jagunal family.</text>
</comment>
<reference evidence="7" key="3">
    <citation type="submission" date="2025-09" db="UniProtKB">
        <authorList>
            <consortium name="Ensembl"/>
        </authorList>
    </citation>
    <scope>IDENTIFICATION</scope>
</reference>
<evidence type="ECO:0000313" key="8">
    <source>
        <dbReference type="Proteomes" id="UP000007635"/>
    </source>
</evidence>
<keyword evidence="5" id="KW-1133">Transmembrane helix</keyword>
<proteinExistence type="inferred from homology"/>
<protein>
    <submittedName>
        <fullName evidence="7">Uncharacterized protein</fullName>
    </submittedName>
</protein>
<organism evidence="7 8">
    <name type="scientific">Gasterosteus aculeatus aculeatus</name>
    <name type="common">three-spined stickleback</name>
    <dbReference type="NCBI Taxonomy" id="481459"/>
    <lineage>
        <taxon>Eukaryota</taxon>
        <taxon>Metazoa</taxon>
        <taxon>Chordata</taxon>
        <taxon>Craniata</taxon>
        <taxon>Vertebrata</taxon>
        <taxon>Euteleostomi</taxon>
        <taxon>Actinopterygii</taxon>
        <taxon>Neopterygii</taxon>
        <taxon>Teleostei</taxon>
        <taxon>Neoteleostei</taxon>
        <taxon>Acanthomorphata</taxon>
        <taxon>Eupercaria</taxon>
        <taxon>Perciformes</taxon>
        <taxon>Cottioidei</taxon>
        <taxon>Gasterosteales</taxon>
        <taxon>Gasterosteidae</taxon>
        <taxon>Gasterosteus</taxon>
    </lineage>
</organism>
<accession>A0AAQ4PAJ3</accession>
<name>A0AAQ4PAJ3_GASAC</name>
<dbReference type="PANTHER" id="PTHR20955:SF2">
    <property type="entry name" value="PROTEIN JAGUNAL HOMOLOG 1-B"/>
    <property type="match status" value="1"/>
</dbReference>
<dbReference type="GO" id="GO:0005789">
    <property type="term" value="C:endoplasmic reticulum membrane"/>
    <property type="evidence" value="ECO:0007669"/>
    <property type="project" value="UniProtKB-SubCell"/>
</dbReference>
<sequence>MASRAGPRAAGTDGSDFQHRERVASHYQMSVALKSEIRKLNIVHALIWVLMAAQVTSPPFNVTVVTAVTQYKSMCLHLFSGDREPAEPRVAQGRGLSIPVGVSLLPEHNSLGLQLLGVAPQQNQLPGHLHDQRRALLRGPAGLRQHGNVPRGPAAVSTRESLPLHLRLPRRDGHVPGHRHRCAGARLADLLQQEAAGPVVYRHAGEEEEMS</sequence>
<dbReference type="AlphaFoldDB" id="A0AAQ4PAJ3"/>